<evidence type="ECO:0000256" key="2">
    <source>
        <dbReference type="ARBA" id="ARBA00008263"/>
    </source>
</evidence>
<dbReference type="SMART" id="SM00434">
    <property type="entry name" value="TOP4c"/>
    <property type="match status" value="1"/>
</dbReference>
<dbReference type="PANTHER" id="PTHR43493">
    <property type="entry name" value="DNA GYRASE/TOPOISOMERASE SUBUNIT A"/>
    <property type="match status" value="1"/>
</dbReference>
<comment type="catalytic activity">
    <reaction evidence="1 6">
        <text>ATP-dependent breakage, passage and rejoining of double-stranded DNA.</text>
        <dbReference type="EC" id="5.6.2.2"/>
    </reaction>
</comment>
<organism evidence="9 10">
    <name type="scientific">Sulfidibacter corallicola</name>
    <dbReference type="NCBI Taxonomy" id="2818388"/>
    <lineage>
        <taxon>Bacteria</taxon>
        <taxon>Pseudomonadati</taxon>
        <taxon>Acidobacteriota</taxon>
        <taxon>Holophagae</taxon>
        <taxon>Acanthopleuribacterales</taxon>
        <taxon>Acanthopleuribacteraceae</taxon>
        <taxon>Sulfidibacter</taxon>
    </lineage>
</organism>
<dbReference type="SUPFAM" id="SSF56719">
    <property type="entry name" value="Type II DNA topoisomerase"/>
    <property type="match status" value="1"/>
</dbReference>
<sequence>MADQLRELIDVNFLEYASYVIKERAIPHVNDGLKPVQRRILHTMFEVEDGKFNKVANVVGRCMQYHPHGDASIFAALVNLANKELFIDKQGNFGNIYTGDSASAARYIECRLTPMAKETMFNKEITEFVPSYDGRNKEPVTLPAKLPVILLQGAEGIAVGMSTSILPHNFLEVLDAQIAYLEGREFKLLPDFPTGGTIDARDYNDGNGKVKVRAKIDVPDDKHLLIKEIPYGTTTEKLITSIENAIKKGRIKVNAIQDYTAEEVEIELSLPRGIYADQVIEALYAFTDCEISHSLQMTLIMDDEKPHVLSVSEVLRYNTDKLLNDLRREFEIELGKLRDNLHFKTLEQIFIENRIYKNIEEQETYEKVVQAVHDGFVPFQDQLIRELTDEDVERLLQIRIKRISRFDINKSRREIQEILARIDEVNKLLADMVTTTINYIVALRDKYGKGRERKTRIKEIEEVSRKEVAIQDLKLGYDRKTGYIGTEVKTKNFVPCSQFHKILVVTEKYYKVIQVPEKLYIKERILYVDKVDKDLVFNCVYREQTSGVGFMKRFRVDKFIMEKEYSFLPEENCKILLFQTDPAPRFKVYYPLKARARVTEEEFDLSEQLVKGVSARGNRISTKPIVDLEILKKERGAAEPKPPTEDAEPS</sequence>
<dbReference type="GO" id="GO:0003677">
    <property type="term" value="F:DNA binding"/>
    <property type="evidence" value="ECO:0007669"/>
    <property type="project" value="UniProtKB-UniRule"/>
</dbReference>
<dbReference type="Proteomes" id="UP000663929">
    <property type="component" value="Chromosome"/>
</dbReference>
<feature type="active site" description="O-(5'-phospho-DNA)-tyrosine intermediate" evidence="6">
    <location>
        <position position="107"/>
    </location>
</feature>
<dbReference type="InterPro" id="IPR013758">
    <property type="entry name" value="Topo_IIA_A/C_ab"/>
</dbReference>
<dbReference type="GO" id="GO:0006265">
    <property type="term" value="P:DNA topological change"/>
    <property type="evidence" value="ECO:0007669"/>
    <property type="project" value="UniProtKB-UniRule"/>
</dbReference>
<dbReference type="KEGG" id="scor:J3U87_04145"/>
<dbReference type="Gene3D" id="3.30.1360.40">
    <property type="match status" value="1"/>
</dbReference>
<protein>
    <submittedName>
        <fullName evidence="9">DNA topoisomerase IV subunit A</fullName>
    </submittedName>
</protein>
<proteinExistence type="inferred from homology"/>
<evidence type="ECO:0000259" key="8">
    <source>
        <dbReference type="PROSITE" id="PS52040"/>
    </source>
</evidence>
<keyword evidence="5 6" id="KW-0413">Isomerase</keyword>
<feature type="region of interest" description="Disordered" evidence="7">
    <location>
        <begin position="631"/>
        <end position="650"/>
    </location>
</feature>
<dbReference type="InterPro" id="IPR013757">
    <property type="entry name" value="Topo_IIA_A_a_sf"/>
</dbReference>
<evidence type="ECO:0000313" key="10">
    <source>
        <dbReference type="Proteomes" id="UP000663929"/>
    </source>
</evidence>
<feature type="compositionally biased region" description="Basic and acidic residues" evidence="7">
    <location>
        <begin position="631"/>
        <end position="644"/>
    </location>
</feature>
<keyword evidence="3 6" id="KW-0799">Topoisomerase</keyword>
<evidence type="ECO:0000256" key="5">
    <source>
        <dbReference type="ARBA" id="ARBA00023235"/>
    </source>
</evidence>
<dbReference type="RefSeq" id="WP_237381766.1">
    <property type="nucleotide sequence ID" value="NZ_CP071793.1"/>
</dbReference>
<dbReference type="Gene3D" id="3.90.199.10">
    <property type="entry name" value="Topoisomerase II, domain 5"/>
    <property type="match status" value="1"/>
</dbReference>
<evidence type="ECO:0000256" key="3">
    <source>
        <dbReference type="ARBA" id="ARBA00023029"/>
    </source>
</evidence>
<evidence type="ECO:0000256" key="7">
    <source>
        <dbReference type="SAM" id="MobiDB-lite"/>
    </source>
</evidence>
<dbReference type="InterPro" id="IPR002205">
    <property type="entry name" value="Topo_IIA_dom_A"/>
</dbReference>
<reference evidence="9" key="1">
    <citation type="submission" date="2021-03" db="EMBL/GenBank/DDBJ databases">
        <title>Acanthopleuribacteraceae sp. M133.</title>
        <authorList>
            <person name="Wang G."/>
        </authorList>
    </citation>
    <scope>NUCLEOTIDE SEQUENCE</scope>
    <source>
        <strain evidence="9">M133</strain>
    </source>
</reference>
<evidence type="ECO:0000256" key="4">
    <source>
        <dbReference type="ARBA" id="ARBA00023125"/>
    </source>
</evidence>
<gene>
    <name evidence="9" type="ORF">J3U87_04145</name>
</gene>
<name>A0A8A4TNT7_SULCO</name>
<dbReference type="PANTHER" id="PTHR43493:SF5">
    <property type="entry name" value="DNA GYRASE SUBUNIT A, CHLOROPLASTIC_MITOCHONDRIAL"/>
    <property type="match status" value="1"/>
</dbReference>
<keyword evidence="4 6" id="KW-0238">DNA-binding</keyword>
<dbReference type="GO" id="GO:0005524">
    <property type="term" value="F:ATP binding"/>
    <property type="evidence" value="ECO:0007669"/>
    <property type="project" value="InterPro"/>
</dbReference>
<comment type="similarity">
    <text evidence="2">Belongs to the type II topoisomerase GyrA/ParC subunit family.</text>
</comment>
<dbReference type="NCBIfam" id="NF007209">
    <property type="entry name" value="PRK09631.1"/>
    <property type="match status" value="1"/>
</dbReference>
<dbReference type="GO" id="GO:0003918">
    <property type="term" value="F:DNA topoisomerase type II (double strand cut, ATP-hydrolyzing) activity"/>
    <property type="evidence" value="ECO:0007669"/>
    <property type="project" value="UniProtKB-EC"/>
</dbReference>
<dbReference type="PROSITE" id="PS52040">
    <property type="entry name" value="TOPO_IIA"/>
    <property type="match status" value="1"/>
</dbReference>
<dbReference type="InterPro" id="IPR050220">
    <property type="entry name" value="Type_II_DNA_Topoisomerases"/>
</dbReference>
<dbReference type="Gene3D" id="1.10.268.10">
    <property type="entry name" value="Topoisomerase, domain 3"/>
    <property type="match status" value="1"/>
</dbReference>
<dbReference type="InterPro" id="IPR013760">
    <property type="entry name" value="Topo_IIA-like_dom_sf"/>
</dbReference>
<evidence type="ECO:0000313" key="9">
    <source>
        <dbReference type="EMBL" id="QTD51639.1"/>
    </source>
</evidence>
<evidence type="ECO:0000256" key="1">
    <source>
        <dbReference type="ARBA" id="ARBA00000185"/>
    </source>
</evidence>
<evidence type="ECO:0000256" key="6">
    <source>
        <dbReference type="PROSITE-ProRule" id="PRU01384"/>
    </source>
</evidence>
<dbReference type="GO" id="GO:0005737">
    <property type="term" value="C:cytoplasm"/>
    <property type="evidence" value="ECO:0007669"/>
    <property type="project" value="TreeGrafter"/>
</dbReference>
<dbReference type="AlphaFoldDB" id="A0A8A4TNT7"/>
<keyword evidence="10" id="KW-1185">Reference proteome</keyword>
<feature type="domain" description="Topo IIA-type catalytic" evidence="8">
    <location>
        <begin position="26"/>
        <end position="473"/>
    </location>
</feature>
<dbReference type="EMBL" id="CP071793">
    <property type="protein sequence ID" value="QTD51639.1"/>
    <property type="molecule type" value="Genomic_DNA"/>
</dbReference>
<dbReference type="GO" id="GO:0009330">
    <property type="term" value="C:DNA topoisomerase type II (double strand cut, ATP-hydrolyzing) complex"/>
    <property type="evidence" value="ECO:0007669"/>
    <property type="project" value="TreeGrafter"/>
</dbReference>
<accession>A0A8A4TNT7</accession>
<dbReference type="Pfam" id="PF00521">
    <property type="entry name" value="DNA_topoisoIV"/>
    <property type="match status" value="1"/>
</dbReference>